<gene>
    <name evidence="1" type="ORF">JYA63_06815</name>
</gene>
<dbReference type="Proteomes" id="UP001296923">
    <property type="component" value="Unassembled WGS sequence"/>
</dbReference>
<proteinExistence type="predicted"/>
<dbReference type="EMBL" id="JAFHKR010000038">
    <property type="protein sequence ID" value="MBN3553968.1"/>
    <property type="molecule type" value="Genomic_DNA"/>
</dbReference>
<organism evidence="1 2">
    <name type="scientific">Fictibacillus nanhaiensis</name>
    <dbReference type="NCBI Taxonomy" id="742169"/>
    <lineage>
        <taxon>Bacteria</taxon>
        <taxon>Bacillati</taxon>
        <taxon>Bacillota</taxon>
        <taxon>Bacilli</taxon>
        <taxon>Bacillales</taxon>
        <taxon>Fictibacillaceae</taxon>
        <taxon>Fictibacillus</taxon>
    </lineage>
</organism>
<protein>
    <submittedName>
        <fullName evidence="1">M73 family metallopeptidase</fullName>
    </submittedName>
</protein>
<comment type="caution">
    <text evidence="1">The sequence shown here is derived from an EMBL/GenBank/DDBJ whole genome shotgun (WGS) entry which is preliminary data.</text>
</comment>
<dbReference type="InterPro" id="IPR022121">
    <property type="entry name" value="Peptidase_M73_camelysin"/>
</dbReference>
<dbReference type="NCBIfam" id="TIGR04088">
    <property type="entry name" value="cognate_SipW"/>
    <property type="match status" value="1"/>
</dbReference>
<evidence type="ECO:0000313" key="1">
    <source>
        <dbReference type="EMBL" id="MBN3553968.1"/>
    </source>
</evidence>
<dbReference type="InterPro" id="IPR023833">
    <property type="entry name" value="Signal_pept_SipW-depend-type"/>
</dbReference>
<name>A0ABS2ZP04_9BACL</name>
<sequence length="199" mass="21572">MSLKKKLGLGVASAALGLSLVGGGTYAYFSDTEVTNNTFAAGTLDLSVNPSTIIDVKDLKPGDTMLRSFELKNGGTLDIKNVTLLTDYTIKDSKGDNKAEDLGKHIRVNFLFNVDKLDAPVWSTTLADLKGMDPKVVKNKFDLMFGDEWGAKGLAPGSSDLLFVQYEFVDNGKDQNAFQGDSLSLKWTFDAMQKAGSER</sequence>
<keyword evidence="2" id="KW-1185">Reference proteome</keyword>
<dbReference type="Pfam" id="PF12389">
    <property type="entry name" value="Peptidase_M73"/>
    <property type="match status" value="1"/>
</dbReference>
<evidence type="ECO:0000313" key="2">
    <source>
        <dbReference type="Proteomes" id="UP001296923"/>
    </source>
</evidence>
<dbReference type="RefSeq" id="WP_205725034.1">
    <property type="nucleotide sequence ID" value="NZ_JAFHKR010000038.1"/>
</dbReference>
<reference evidence="1 2" key="1">
    <citation type="submission" date="2021-01" db="EMBL/GenBank/DDBJ databases">
        <title>Genome Sequencing of Type Strains.</title>
        <authorList>
            <person name="Lemaire J.F."/>
            <person name="Inderbitzin P."/>
            <person name="Collins S.B."/>
            <person name="Wespe N."/>
            <person name="Knight-Connoni V."/>
        </authorList>
    </citation>
    <scope>NUCLEOTIDE SEQUENCE [LARGE SCALE GENOMIC DNA]</scope>
    <source>
        <strain evidence="1 2">DSM 23009</strain>
    </source>
</reference>
<accession>A0ABS2ZP04</accession>